<dbReference type="GO" id="GO:0015279">
    <property type="term" value="F:store-operated calcium channel activity"/>
    <property type="evidence" value="ECO:0007669"/>
    <property type="project" value="TreeGrafter"/>
</dbReference>
<accession>A0A921YYR0</accession>
<feature type="compositionally biased region" description="Polar residues" evidence="10">
    <location>
        <begin position="10"/>
        <end position="26"/>
    </location>
</feature>
<evidence type="ECO:0000313" key="14">
    <source>
        <dbReference type="Proteomes" id="UP000791440"/>
    </source>
</evidence>
<dbReference type="InterPro" id="IPR002153">
    <property type="entry name" value="TRPC_channel"/>
</dbReference>
<feature type="transmembrane region" description="Helical" evidence="11">
    <location>
        <begin position="615"/>
        <end position="636"/>
    </location>
</feature>
<dbReference type="GO" id="GO:0070679">
    <property type="term" value="F:inositol 1,4,5 trisphosphate binding"/>
    <property type="evidence" value="ECO:0007669"/>
    <property type="project" value="TreeGrafter"/>
</dbReference>
<dbReference type="EMBL" id="JH668346">
    <property type="protein sequence ID" value="KAG6447600.1"/>
    <property type="molecule type" value="Genomic_DNA"/>
</dbReference>
<protein>
    <recommendedName>
        <fullName evidence="12">Transient receptor ion channel domain-containing protein</fullName>
    </recommendedName>
</protein>
<name>A0A921YYR0_MANSE</name>
<feature type="transmembrane region" description="Helical" evidence="11">
    <location>
        <begin position="750"/>
        <end position="771"/>
    </location>
</feature>
<proteinExistence type="predicted"/>
<keyword evidence="2" id="KW-0813">Transport</keyword>
<feature type="domain" description="Transient receptor ion channel" evidence="12">
    <location>
        <begin position="298"/>
        <end position="361"/>
    </location>
</feature>
<dbReference type="PANTHER" id="PTHR10117:SF54">
    <property type="entry name" value="TRANSIENT RECEPTOR POTENTIAL-GAMMA PROTEIN"/>
    <property type="match status" value="1"/>
</dbReference>
<keyword evidence="4" id="KW-0677">Repeat</keyword>
<comment type="caution">
    <text evidence="13">The sequence shown here is derived from an EMBL/GenBank/DDBJ whole genome shotgun (WGS) entry which is preliminary data.</text>
</comment>
<reference evidence="13" key="1">
    <citation type="journal article" date="2016" name="Insect Biochem. Mol. Biol.">
        <title>Multifaceted biological insights from a draft genome sequence of the tobacco hornworm moth, Manduca sexta.</title>
        <authorList>
            <person name="Kanost M.R."/>
            <person name="Arrese E.L."/>
            <person name="Cao X."/>
            <person name="Chen Y.R."/>
            <person name="Chellapilla S."/>
            <person name="Goldsmith M.R."/>
            <person name="Grosse-Wilde E."/>
            <person name="Heckel D.G."/>
            <person name="Herndon N."/>
            <person name="Jiang H."/>
            <person name="Papanicolaou A."/>
            <person name="Qu J."/>
            <person name="Soulages J.L."/>
            <person name="Vogel H."/>
            <person name="Walters J."/>
            <person name="Waterhouse R.M."/>
            <person name="Ahn S.J."/>
            <person name="Almeida F.C."/>
            <person name="An C."/>
            <person name="Aqrawi P."/>
            <person name="Bretschneider A."/>
            <person name="Bryant W.B."/>
            <person name="Bucks S."/>
            <person name="Chao H."/>
            <person name="Chevignon G."/>
            <person name="Christen J.M."/>
            <person name="Clarke D.F."/>
            <person name="Dittmer N.T."/>
            <person name="Ferguson L.C.F."/>
            <person name="Garavelou S."/>
            <person name="Gordon K.H.J."/>
            <person name="Gunaratna R.T."/>
            <person name="Han Y."/>
            <person name="Hauser F."/>
            <person name="He Y."/>
            <person name="Heidel-Fischer H."/>
            <person name="Hirsh A."/>
            <person name="Hu Y."/>
            <person name="Jiang H."/>
            <person name="Kalra D."/>
            <person name="Klinner C."/>
            <person name="Konig C."/>
            <person name="Kovar C."/>
            <person name="Kroll A.R."/>
            <person name="Kuwar S.S."/>
            <person name="Lee S.L."/>
            <person name="Lehman R."/>
            <person name="Li K."/>
            <person name="Li Z."/>
            <person name="Liang H."/>
            <person name="Lovelace S."/>
            <person name="Lu Z."/>
            <person name="Mansfield J.H."/>
            <person name="McCulloch K.J."/>
            <person name="Mathew T."/>
            <person name="Morton B."/>
            <person name="Muzny D.M."/>
            <person name="Neunemann D."/>
            <person name="Ongeri F."/>
            <person name="Pauchet Y."/>
            <person name="Pu L.L."/>
            <person name="Pyrousis I."/>
            <person name="Rao X.J."/>
            <person name="Redding A."/>
            <person name="Roesel C."/>
            <person name="Sanchez-Gracia A."/>
            <person name="Schaack S."/>
            <person name="Shukla A."/>
            <person name="Tetreau G."/>
            <person name="Wang Y."/>
            <person name="Xiong G.H."/>
            <person name="Traut W."/>
            <person name="Walsh T.K."/>
            <person name="Worley K.C."/>
            <person name="Wu D."/>
            <person name="Wu W."/>
            <person name="Wu Y.Q."/>
            <person name="Zhang X."/>
            <person name="Zou Z."/>
            <person name="Zucker H."/>
            <person name="Briscoe A.D."/>
            <person name="Burmester T."/>
            <person name="Clem R.J."/>
            <person name="Feyereisen R."/>
            <person name="Grimmelikhuijzen C.J.P."/>
            <person name="Hamodrakas S.J."/>
            <person name="Hansson B.S."/>
            <person name="Huguet E."/>
            <person name="Jermiin L.S."/>
            <person name="Lan Q."/>
            <person name="Lehman H.K."/>
            <person name="Lorenzen M."/>
            <person name="Merzendorfer H."/>
            <person name="Michalopoulos I."/>
            <person name="Morton D.B."/>
            <person name="Muthukrishnan S."/>
            <person name="Oakeshott J.G."/>
            <person name="Palmer W."/>
            <person name="Park Y."/>
            <person name="Passarelli A.L."/>
            <person name="Rozas J."/>
            <person name="Schwartz L.M."/>
            <person name="Smith W."/>
            <person name="Southgate A."/>
            <person name="Vilcinskas A."/>
            <person name="Vogt R."/>
            <person name="Wang P."/>
            <person name="Werren J."/>
            <person name="Yu X.Q."/>
            <person name="Zhou J.J."/>
            <person name="Brown S.J."/>
            <person name="Scherer S.E."/>
            <person name="Richards S."/>
            <person name="Blissard G.W."/>
        </authorList>
    </citation>
    <scope>NUCLEOTIDE SEQUENCE</scope>
</reference>
<evidence type="ECO:0000259" key="12">
    <source>
        <dbReference type="SMART" id="SM01420"/>
    </source>
</evidence>
<dbReference type="InterPro" id="IPR013555">
    <property type="entry name" value="TRP_dom"/>
</dbReference>
<evidence type="ECO:0000256" key="5">
    <source>
        <dbReference type="ARBA" id="ARBA00022989"/>
    </source>
</evidence>
<dbReference type="Proteomes" id="UP000791440">
    <property type="component" value="Unassembled WGS sequence"/>
</dbReference>
<dbReference type="Pfam" id="PF00520">
    <property type="entry name" value="Ion_trans"/>
    <property type="match status" value="1"/>
</dbReference>
<feature type="transmembrane region" description="Helical" evidence="11">
    <location>
        <begin position="453"/>
        <end position="471"/>
    </location>
</feature>
<feature type="transmembrane region" description="Helical" evidence="11">
    <location>
        <begin position="552"/>
        <end position="573"/>
    </location>
</feature>
<dbReference type="GO" id="GO:0051480">
    <property type="term" value="P:regulation of cytosolic calcium ion concentration"/>
    <property type="evidence" value="ECO:0007669"/>
    <property type="project" value="TreeGrafter"/>
</dbReference>
<feature type="region of interest" description="Disordered" evidence="10">
    <location>
        <begin position="1"/>
        <end position="26"/>
    </location>
</feature>
<evidence type="ECO:0000256" key="3">
    <source>
        <dbReference type="ARBA" id="ARBA00022692"/>
    </source>
</evidence>
<gene>
    <name evidence="13" type="ORF">O3G_MSEX005070</name>
</gene>
<keyword evidence="9" id="KW-0407">Ion channel</keyword>
<dbReference type="GO" id="GO:0005886">
    <property type="term" value="C:plasma membrane"/>
    <property type="evidence" value="ECO:0007669"/>
    <property type="project" value="TreeGrafter"/>
</dbReference>
<dbReference type="PANTHER" id="PTHR10117">
    <property type="entry name" value="TRANSIENT RECEPTOR POTENTIAL CHANNEL"/>
    <property type="match status" value="1"/>
</dbReference>
<dbReference type="SUPFAM" id="SSF48403">
    <property type="entry name" value="Ankyrin repeat"/>
    <property type="match status" value="1"/>
</dbReference>
<keyword evidence="14" id="KW-1185">Reference proteome</keyword>
<dbReference type="AlphaFoldDB" id="A0A921YYR0"/>
<dbReference type="GO" id="GO:0034703">
    <property type="term" value="C:cation channel complex"/>
    <property type="evidence" value="ECO:0007669"/>
    <property type="project" value="TreeGrafter"/>
</dbReference>
<keyword evidence="8 11" id="KW-0472">Membrane</keyword>
<evidence type="ECO:0000256" key="9">
    <source>
        <dbReference type="ARBA" id="ARBA00023303"/>
    </source>
</evidence>
<evidence type="ECO:0000256" key="11">
    <source>
        <dbReference type="SAM" id="Phobius"/>
    </source>
</evidence>
<keyword evidence="5 11" id="KW-1133">Transmembrane helix</keyword>
<sequence>MEHREKNKSSRSNVTDSIENYSLPNSPIQEQEYINNTSLISAKSERKSMKIEENSNFVEEACSCCKESTTSTSNILEHKLHNVVENRADRFAKSTGCLLHYLKKEQCELTRPSQGKTMRFDSKTYFVKHRKSDDKVTEDYANKNIKHQRVYLPKLQPSEAEYIRLVSENSVAAVKKYIEDHPELNINCTNFQGVSALHVSVQKRFEDMVEFLLKFTNIEIGDTALQAVRDNSIKILEMLLNALKNVSPGLEFGGAAHSTEFPLHVTPIILAAQLGRYEIIGMLLARGHTILRPHFPKCPCVACKNSFVTEDPLYTSSARLSVYRAISSPAYLVHTSCDPVLSAFLLAIELTDNAAASRHLASAYMKLRDNVRIFAVDLIGCCRTSEEVELMLKQTSGCGGRRHFVLPRLLMAVNYKQKEFVAHPNTQQVLESYWLGNWYSWKRKSSYSKACVILSRVFLIPFILVMCMVAPRHRLVKHWQIPLNKLITHATAYFVFLALVFYVSNQDKSGQKRGPPSTGAEGPLILFVCGYTWSAIRMCYIQGSRRYFTVIWHWAEAIMLILFGLTFAFWIISAVDIAENDEEDLDQVTAGEVLWCIFLFVSIDRKYWNQYDPTLLAEGTFCLATIFAYFRLMFLCQLNYHLGPLQVSLGKMTIDIYKYIIVFAIIISAFAAGLSRFYQYYEGMVYEDEFGMKTMQVSSFTSLTDTLNTLFWALFCMAPLESADVVIENTRDETSTLKYRENRHGYTERIGYFCFGCFEVISVIVVLNMLIATMSNTFQRVTDNAAIEWTFGRTEMYLDYMSQTTLPSPFNMIPTASGMANITDWFKNKCCKRNTVCICNKHFNHEKNILCSHTIT</sequence>
<evidence type="ECO:0000256" key="10">
    <source>
        <dbReference type="SAM" id="MobiDB-lite"/>
    </source>
</evidence>
<evidence type="ECO:0000256" key="2">
    <source>
        <dbReference type="ARBA" id="ARBA00022448"/>
    </source>
</evidence>
<feature type="transmembrane region" description="Helical" evidence="11">
    <location>
        <begin position="483"/>
        <end position="503"/>
    </location>
</feature>
<dbReference type="SMART" id="SM01420">
    <property type="entry name" value="TRP_2"/>
    <property type="match status" value="1"/>
</dbReference>
<keyword evidence="7" id="KW-0406">Ion transport</keyword>
<feature type="transmembrane region" description="Helical" evidence="11">
    <location>
        <begin position="656"/>
        <end position="674"/>
    </location>
</feature>
<evidence type="ECO:0000256" key="1">
    <source>
        <dbReference type="ARBA" id="ARBA00004141"/>
    </source>
</evidence>
<evidence type="ECO:0000256" key="4">
    <source>
        <dbReference type="ARBA" id="ARBA00022737"/>
    </source>
</evidence>
<dbReference type="InterPro" id="IPR005821">
    <property type="entry name" value="Ion_trans_dom"/>
</dbReference>
<evidence type="ECO:0000256" key="7">
    <source>
        <dbReference type="ARBA" id="ARBA00023065"/>
    </source>
</evidence>
<evidence type="ECO:0000256" key="6">
    <source>
        <dbReference type="ARBA" id="ARBA00023043"/>
    </source>
</evidence>
<dbReference type="Pfam" id="PF08344">
    <property type="entry name" value="TRP_2"/>
    <property type="match status" value="1"/>
</dbReference>
<organism evidence="13 14">
    <name type="scientific">Manduca sexta</name>
    <name type="common">Tobacco hawkmoth</name>
    <name type="synonym">Tobacco hornworm</name>
    <dbReference type="NCBI Taxonomy" id="7130"/>
    <lineage>
        <taxon>Eukaryota</taxon>
        <taxon>Metazoa</taxon>
        <taxon>Ecdysozoa</taxon>
        <taxon>Arthropoda</taxon>
        <taxon>Hexapoda</taxon>
        <taxon>Insecta</taxon>
        <taxon>Pterygota</taxon>
        <taxon>Neoptera</taxon>
        <taxon>Endopterygota</taxon>
        <taxon>Lepidoptera</taxon>
        <taxon>Glossata</taxon>
        <taxon>Ditrysia</taxon>
        <taxon>Bombycoidea</taxon>
        <taxon>Sphingidae</taxon>
        <taxon>Sphinginae</taxon>
        <taxon>Sphingini</taxon>
        <taxon>Manduca</taxon>
    </lineage>
</organism>
<dbReference type="Gene3D" id="1.25.40.20">
    <property type="entry name" value="Ankyrin repeat-containing domain"/>
    <property type="match status" value="1"/>
</dbReference>
<dbReference type="PRINTS" id="PR01097">
    <property type="entry name" value="TRNSRECEPTRP"/>
</dbReference>
<evidence type="ECO:0000313" key="13">
    <source>
        <dbReference type="EMBL" id="KAG6447600.1"/>
    </source>
</evidence>
<dbReference type="InterPro" id="IPR036770">
    <property type="entry name" value="Ankyrin_rpt-contain_sf"/>
</dbReference>
<comment type="subcellular location">
    <subcellularLocation>
        <location evidence="1">Membrane</location>
        <topology evidence="1">Multi-pass membrane protein</topology>
    </subcellularLocation>
</comment>
<evidence type="ECO:0000256" key="8">
    <source>
        <dbReference type="ARBA" id="ARBA00023136"/>
    </source>
</evidence>
<keyword evidence="6" id="KW-0040">ANK repeat</keyword>
<feature type="transmembrane region" description="Helical" evidence="11">
    <location>
        <begin position="585"/>
        <end position="603"/>
    </location>
</feature>
<keyword evidence="3 11" id="KW-0812">Transmembrane</keyword>
<reference evidence="13" key="2">
    <citation type="submission" date="2020-12" db="EMBL/GenBank/DDBJ databases">
        <authorList>
            <person name="Kanost M."/>
        </authorList>
    </citation>
    <scope>NUCLEOTIDE SEQUENCE</scope>
</reference>